<dbReference type="Proteomes" id="UP000095283">
    <property type="component" value="Unplaced"/>
</dbReference>
<evidence type="ECO:0000313" key="2">
    <source>
        <dbReference type="WBParaSite" id="Hba_07340"/>
    </source>
</evidence>
<proteinExistence type="predicted"/>
<organism evidence="1 2">
    <name type="scientific">Heterorhabditis bacteriophora</name>
    <name type="common">Entomopathogenic nematode worm</name>
    <dbReference type="NCBI Taxonomy" id="37862"/>
    <lineage>
        <taxon>Eukaryota</taxon>
        <taxon>Metazoa</taxon>
        <taxon>Ecdysozoa</taxon>
        <taxon>Nematoda</taxon>
        <taxon>Chromadorea</taxon>
        <taxon>Rhabditida</taxon>
        <taxon>Rhabditina</taxon>
        <taxon>Rhabditomorpha</taxon>
        <taxon>Strongyloidea</taxon>
        <taxon>Heterorhabditidae</taxon>
        <taxon>Heterorhabditis</taxon>
    </lineage>
</organism>
<dbReference type="WBParaSite" id="Hba_07340">
    <property type="protein sequence ID" value="Hba_07340"/>
    <property type="gene ID" value="Hba_07340"/>
</dbReference>
<dbReference type="AlphaFoldDB" id="A0A1I7WQB1"/>
<name>A0A1I7WQB1_HETBA</name>
<sequence>MCMNNGRGIAMPLFIKGTDRVEVIWSEVITAKAMHDSTLRGKALFHKGADSLTVYYFKYEMNNVQ</sequence>
<reference evidence="2" key="1">
    <citation type="submission" date="2016-11" db="UniProtKB">
        <authorList>
            <consortium name="WormBaseParasite"/>
        </authorList>
    </citation>
    <scope>IDENTIFICATION</scope>
</reference>
<evidence type="ECO:0000313" key="1">
    <source>
        <dbReference type="Proteomes" id="UP000095283"/>
    </source>
</evidence>
<accession>A0A1I7WQB1</accession>
<protein>
    <submittedName>
        <fullName evidence="2">Uncharacterized protein</fullName>
    </submittedName>
</protein>
<keyword evidence="1" id="KW-1185">Reference proteome</keyword>